<proteinExistence type="predicted"/>
<dbReference type="AlphaFoldDB" id="A0A9Q0UNS7"/>
<keyword evidence="1" id="KW-0812">Transmembrane</keyword>
<dbReference type="EMBL" id="JAPFFM010000011">
    <property type="protein sequence ID" value="KAJ6733371.1"/>
    <property type="molecule type" value="Genomic_DNA"/>
</dbReference>
<feature type="transmembrane region" description="Helical" evidence="1">
    <location>
        <begin position="54"/>
        <end position="75"/>
    </location>
</feature>
<keyword evidence="3" id="KW-1185">Reference proteome</keyword>
<protein>
    <submittedName>
        <fullName evidence="2">Uncharacterized protein</fullName>
    </submittedName>
</protein>
<comment type="caution">
    <text evidence="2">The sequence shown here is derived from an EMBL/GenBank/DDBJ whole genome shotgun (WGS) entry which is preliminary data.</text>
</comment>
<organism evidence="2 3">
    <name type="scientific">Salix koriyanagi</name>
    <dbReference type="NCBI Taxonomy" id="2511006"/>
    <lineage>
        <taxon>Eukaryota</taxon>
        <taxon>Viridiplantae</taxon>
        <taxon>Streptophyta</taxon>
        <taxon>Embryophyta</taxon>
        <taxon>Tracheophyta</taxon>
        <taxon>Spermatophyta</taxon>
        <taxon>Magnoliopsida</taxon>
        <taxon>eudicotyledons</taxon>
        <taxon>Gunneridae</taxon>
        <taxon>Pentapetalae</taxon>
        <taxon>rosids</taxon>
        <taxon>fabids</taxon>
        <taxon>Malpighiales</taxon>
        <taxon>Salicaceae</taxon>
        <taxon>Saliceae</taxon>
        <taxon>Salix</taxon>
    </lineage>
</organism>
<evidence type="ECO:0000256" key="1">
    <source>
        <dbReference type="SAM" id="Phobius"/>
    </source>
</evidence>
<gene>
    <name evidence="2" type="ORF">OIU74_005178</name>
</gene>
<keyword evidence="1" id="KW-0472">Membrane</keyword>
<sequence length="208" mass="22236">MDTCSNQGAAISLVRSKDSNDKFYKNAYDCFKLRGDEHVGFLGRLARPVGLRSCLTWLAELVAFFAGFFGSWRVLGVVLSSFWEGALGAGLTLGVGFSAYGLSRVLVPAGTVMGKWEGGICRWLSSKACVSVCGEGARALPLQLSFNTFPLLLLAGLGWAGLGWAGLVWVFGPNIGPCVFGLLPWAYAKFWVGFLLLLAGPRAPCAFP</sequence>
<feature type="transmembrane region" description="Helical" evidence="1">
    <location>
        <begin position="87"/>
        <end position="107"/>
    </location>
</feature>
<name>A0A9Q0UNS7_9ROSI</name>
<evidence type="ECO:0000313" key="2">
    <source>
        <dbReference type="EMBL" id="KAJ6733371.1"/>
    </source>
</evidence>
<feature type="transmembrane region" description="Helical" evidence="1">
    <location>
        <begin position="182"/>
        <end position="200"/>
    </location>
</feature>
<accession>A0A9Q0UNS7</accession>
<dbReference type="Proteomes" id="UP001151752">
    <property type="component" value="Chromosome 7"/>
</dbReference>
<reference evidence="2" key="2">
    <citation type="journal article" date="2023" name="Int. J. Mol. Sci.">
        <title>De Novo Assembly and Annotation of 11 Diverse Shrub Willow (Salix) Genomes Reveals Novel Gene Organization in Sex-Linked Regions.</title>
        <authorList>
            <person name="Hyden B."/>
            <person name="Feng K."/>
            <person name="Yates T.B."/>
            <person name="Jawdy S."/>
            <person name="Cereghino C."/>
            <person name="Smart L.B."/>
            <person name="Muchero W."/>
        </authorList>
    </citation>
    <scope>NUCLEOTIDE SEQUENCE</scope>
    <source>
        <tissue evidence="2">Shoot tip</tissue>
    </source>
</reference>
<reference evidence="2" key="1">
    <citation type="submission" date="2022-11" db="EMBL/GenBank/DDBJ databases">
        <authorList>
            <person name="Hyden B.L."/>
            <person name="Feng K."/>
            <person name="Yates T."/>
            <person name="Jawdy S."/>
            <person name="Smart L.B."/>
            <person name="Muchero W."/>
        </authorList>
    </citation>
    <scope>NUCLEOTIDE SEQUENCE</scope>
    <source>
        <tissue evidence="2">Shoot tip</tissue>
    </source>
</reference>
<keyword evidence="1" id="KW-1133">Transmembrane helix</keyword>
<evidence type="ECO:0000313" key="3">
    <source>
        <dbReference type="Proteomes" id="UP001151752"/>
    </source>
</evidence>
<feature type="transmembrane region" description="Helical" evidence="1">
    <location>
        <begin position="148"/>
        <end position="170"/>
    </location>
</feature>